<accession>A0AAD4E286</accession>
<proteinExistence type="predicted"/>
<dbReference type="EMBL" id="JABBWK010000049">
    <property type="protein sequence ID" value="KAG1897139.1"/>
    <property type="molecule type" value="Genomic_DNA"/>
</dbReference>
<name>A0AAD4E286_9AGAM</name>
<dbReference type="GeneID" id="64664067"/>
<reference evidence="1" key="1">
    <citation type="journal article" date="2020" name="New Phytol.">
        <title>Comparative genomics reveals dynamic genome evolution in host specialist ectomycorrhizal fungi.</title>
        <authorList>
            <person name="Lofgren L.A."/>
            <person name="Nguyen N.H."/>
            <person name="Vilgalys R."/>
            <person name="Ruytinx J."/>
            <person name="Liao H.L."/>
            <person name="Branco S."/>
            <person name="Kuo A."/>
            <person name="LaButti K."/>
            <person name="Lipzen A."/>
            <person name="Andreopoulos W."/>
            <person name="Pangilinan J."/>
            <person name="Riley R."/>
            <person name="Hundley H."/>
            <person name="Na H."/>
            <person name="Barry K."/>
            <person name="Grigoriev I.V."/>
            <person name="Stajich J.E."/>
            <person name="Kennedy P.G."/>
        </authorList>
    </citation>
    <scope>NUCLEOTIDE SEQUENCE</scope>
    <source>
        <strain evidence="1">FC203</strain>
    </source>
</reference>
<dbReference type="AlphaFoldDB" id="A0AAD4E286"/>
<comment type="caution">
    <text evidence="1">The sequence shown here is derived from an EMBL/GenBank/DDBJ whole genome shotgun (WGS) entry which is preliminary data.</text>
</comment>
<evidence type="ECO:0000313" key="2">
    <source>
        <dbReference type="Proteomes" id="UP001195769"/>
    </source>
</evidence>
<dbReference type="Proteomes" id="UP001195769">
    <property type="component" value="Unassembled WGS sequence"/>
</dbReference>
<dbReference type="RefSeq" id="XP_041222715.1">
    <property type="nucleotide sequence ID" value="XM_041369769.1"/>
</dbReference>
<keyword evidence="2" id="KW-1185">Reference proteome</keyword>
<gene>
    <name evidence="1" type="ORF">F5891DRAFT_1243750</name>
</gene>
<organism evidence="1 2">
    <name type="scientific">Suillus fuscotomentosus</name>
    <dbReference type="NCBI Taxonomy" id="1912939"/>
    <lineage>
        <taxon>Eukaryota</taxon>
        <taxon>Fungi</taxon>
        <taxon>Dikarya</taxon>
        <taxon>Basidiomycota</taxon>
        <taxon>Agaricomycotina</taxon>
        <taxon>Agaricomycetes</taxon>
        <taxon>Agaricomycetidae</taxon>
        <taxon>Boletales</taxon>
        <taxon>Suillineae</taxon>
        <taxon>Suillaceae</taxon>
        <taxon>Suillus</taxon>
    </lineage>
</organism>
<evidence type="ECO:0000313" key="1">
    <source>
        <dbReference type="EMBL" id="KAG1897139.1"/>
    </source>
</evidence>
<sequence>MPKRKLFNVANLGSWAKSLRHSGNKENEVPMTINVSESPPSSPKKKKTRVAVTAVLDPPPFVLPIIQPSPSPLYESELEHARINTVTGFYKPSPTVKEAHLAFNDIKRILRPPKKTASYQNPKLDSVFRRRLKGMKQFLWVYVDPQSSAYGKWTMASLLTAKALERKPAHSRVLHRENLPFNIYGTWNESLLDKGEDLTQEIHIHLQGIGKYVKAMDLVDFLDTPEMRKRSGLTKRIHLATAQRWMKKLEYRWTKDPKGQFVDGHERDDVVAYQQETFLPAWAAIKEKTRDWSCHERDGDYPRPSLQEQKTVVCHSILVKMLDPKPVSSKAWL</sequence>
<protein>
    <submittedName>
        <fullName evidence="1">Uncharacterized protein</fullName>
    </submittedName>
</protein>